<keyword evidence="4" id="KW-0274">FAD</keyword>
<dbReference type="SUPFAM" id="SSF56176">
    <property type="entry name" value="FAD-binding/transporter-associated domain-like"/>
    <property type="match status" value="1"/>
</dbReference>
<dbReference type="PANTHER" id="PTHR42934">
    <property type="entry name" value="GLYCOLATE OXIDASE SUBUNIT GLCD"/>
    <property type="match status" value="1"/>
</dbReference>
<evidence type="ECO:0000256" key="2">
    <source>
        <dbReference type="ARBA" id="ARBA00008000"/>
    </source>
</evidence>
<evidence type="ECO:0000313" key="7">
    <source>
        <dbReference type="EMBL" id="AFM24923.1"/>
    </source>
</evidence>
<sequence>MVSPLVSKLRDILGKRKVLDSDAELLCYSFDATPLLYHKPDVVTLVDSEEDIRLVLEFAAQEGLPVTTRGSGTGLSGGSVPVNGGILIVTTSMNRVIEIDAHDMSATVEPGVITANLHALVEAQGLFYPPDPGSMKISTIGGNVAENAGGLRGLKYGVTGDYVLSLDTYFIDGSKIRYGTKCLKDVAGYNLTKFLIGTEGTIGIFSRIVLKLIPKPKTKTTFLALYDDIVDAARTVSAIISRKVIPSTLELMDSVTINCVEDHVNIGLPRDVEALLLIETDGHPEVVREEAEIIREACTANRVRSLRIAANARESEELFTARRNALSALARVKPTTILEDITVPRPVIPEMMVTIRQAAEQYGITIGTFGHAGDGNLHPTCLTDERDKDEIHRVEQAYEVIFEKAIALGGTISGEHGTGISKAKYLPKMVGSKALEVMKRIKHAFDPENRLNPGKIFLPTER</sequence>
<dbReference type="InterPro" id="IPR016166">
    <property type="entry name" value="FAD-bd_PCMH"/>
</dbReference>
<dbReference type="PATRIC" id="fig|706587.4.peg.2560"/>
<dbReference type="SUPFAM" id="SSF55103">
    <property type="entry name" value="FAD-linked oxidases, C-terminal domain"/>
    <property type="match status" value="1"/>
</dbReference>
<dbReference type="HOGENOM" id="CLU_017779_9_2_7"/>
<dbReference type="InterPro" id="IPR016164">
    <property type="entry name" value="FAD-linked_Oxase-like_C"/>
</dbReference>
<name>I4C5T2_DESTA</name>
<comment type="cofactor">
    <cofactor evidence="1">
        <name>FAD</name>
        <dbReference type="ChEBI" id="CHEBI:57692"/>
    </cofactor>
</comment>
<dbReference type="InterPro" id="IPR016171">
    <property type="entry name" value="Vanillyl_alc_oxidase_C-sub2"/>
</dbReference>
<keyword evidence="8" id="KW-1185">Reference proteome</keyword>
<evidence type="ECO:0000256" key="3">
    <source>
        <dbReference type="ARBA" id="ARBA00022630"/>
    </source>
</evidence>
<organism evidence="7 8">
    <name type="scientific">Desulfomonile tiedjei (strain ATCC 49306 / DSM 6799 / DCB-1)</name>
    <dbReference type="NCBI Taxonomy" id="706587"/>
    <lineage>
        <taxon>Bacteria</taxon>
        <taxon>Pseudomonadati</taxon>
        <taxon>Thermodesulfobacteriota</taxon>
        <taxon>Desulfomonilia</taxon>
        <taxon>Desulfomonilales</taxon>
        <taxon>Desulfomonilaceae</taxon>
        <taxon>Desulfomonile</taxon>
    </lineage>
</organism>
<dbReference type="PROSITE" id="PS51387">
    <property type="entry name" value="FAD_PCMH"/>
    <property type="match status" value="1"/>
</dbReference>
<dbReference type="PANTHER" id="PTHR42934:SF2">
    <property type="entry name" value="GLYCOLATE OXIDASE SUBUNIT GLCD"/>
    <property type="match status" value="1"/>
</dbReference>
<accession>I4C5T2</accession>
<dbReference type="EMBL" id="CP003360">
    <property type="protein sequence ID" value="AFM24923.1"/>
    <property type="molecule type" value="Genomic_DNA"/>
</dbReference>
<dbReference type="FunFam" id="3.30.70.2740:FF:000001">
    <property type="entry name" value="D-lactate dehydrogenase mitochondrial"/>
    <property type="match status" value="1"/>
</dbReference>
<dbReference type="STRING" id="706587.Desti_2232"/>
<dbReference type="InterPro" id="IPR004113">
    <property type="entry name" value="FAD-bd_oxidored_4_C"/>
</dbReference>
<keyword evidence="5" id="KW-0560">Oxidoreductase</keyword>
<dbReference type="InterPro" id="IPR051914">
    <property type="entry name" value="FAD-linked_OxidoTrans_Type4"/>
</dbReference>
<evidence type="ECO:0000256" key="1">
    <source>
        <dbReference type="ARBA" id="ARBA00001974"/>
    </source>
</evidence>
<dbReference type="GO" id="GO:0071949">
    <property type="term" value="F:FAD binding"/>
    <property type="evidence" value="ECO:0007669"/>
    <property type="project" value="InterPro"/>
</dbReference>
<dbReference type="InterPro" id="IPR016169">
    <property type="entry name" value="FAD-bd_PCMH_sub2"/>
</dbReference>
<dbReference type="Pfam" id="PF02913">
    <property type="entry name" value="FAD-oxidase_C"/>
    <property type="match status" value="1"/>
</dbReference>
<dbReference type="InterPro" id="IPR006094">
    <property type="entry name" value="Oxid_FAD_bind_N"/>
</dbReference>
<dbReference type="Gene3D" id="3.30.70.2740">
    <property type="match status" value="1"/>
</dbReference>
<dbReference type="AlphaFoldDB" id="I4C5T2"/>
<evidence type="ECO:0000256" key="5">
    <source>
        <dbReference type="ARBA" id="ARBA00023002"/>
    </source>
</evidence>
<dbReference type="Pfam" id="PF01565">
    <property type="entry name" value="FAD_binding_4"/>
    <property type="match status" value="1"/>
</dbReference>
<dbReference type="OrthoDB" id="9811557at2"/>
<evidence type="ECO:0000259" key="6">
    <source>
        <dbReference type="PROSITE" id="PS51387"/>
    </source>
</evidence>
<dbReference type="Gene3D" id="1.10.45.10">
    <property type="entry name" value="Vanillyl-alcohol Oxidase, Chain A, domain 4"/>
    <property type="match status" value="1"/>
</dbReference>
<evidence type="ECO:0000313" key="8">
    <source>
        <dbReference type="Proteomes" id="UP000006055"/>
    </source>
</evidence>
<dbReference type="Proteomes" id="UP000006055">
    <property type="component" value="Chromosome"/>
</dbReference>
<reference evidence="8" key="1">
    <citation type="submission" date="2012-06" db="EMBL/GenBank/DDBJ databases">
        <title>Complete sequence of chromosome of Desulfomonile tiedjei DSM 6799.</title>
        <authorList>
            <person name="Lucas S."/>
            <person name="Copeland A."/>
            <person name="Lapidus A."/>
            <person name="Glavina del Rio T."/>
            <person name="Dalin E."/>
            <person name="Tice H."/>
            <person name="Bruce D."/>
            <person name="Goodwin L."/>
            <person name="Pitluck S."/>
            <person name="Peters L."/>
            <person name="Ovchinnikova G."/>
            <person name="Zeytun A."/>
            <person name="Lu M."/>
            <person name="Kyrpides N."/>
            <person name="Mavromatis K."/>
            <person name="Ivanova N."/>
            <person name="Brettin T."/>
            <person name="Detter J.C."/>
            <person name="Han C."/>
            <person name="Larimer F."/>
            <person name="Land M."/>
            <person name="Hauser L."/>
            <person name="Markowitz V."/>
            <person name="Cheng J.-F."/>
            <person name="Hugenholtz P."/>
            <person name="Woyke T."/>
            <person name="Wu D."/>
            <person name="Spring S."/>
            <person name="Schroeder M."/>
            <person name="Brambilla E."/>
            <person name="Klenk H.-P."/>
            <person name="Eisen J.A."/>
        </authorList>
    </citation>
    <scope>NUCLEOTIDE SEQUENCE [LARGE SCALE GENOMIC DNA]</scope>
    <source>
        <strain evidence="8">ATCC 49306 / DSM 6799 / DCB-1</strain>
    </source>
</reference>
<dbReference type="Gene3D" id="3.30.465.10">
    <property type="match status" value="1"/>
</dbReference>
<dbReference type="KEGG" id="dti:Desti_2232"/>
<gene>
    <name evidence="7" type="ordered locus">Desti_2232</name>
</gene>
<feature type="domain" description="FAD-binding PCMH-type" evidence="6">
    <location>
        <begin position="36"/>
        <end position="215"/>
    </location>
</feature>
<keyword evidence="3" id="KW-0285">Flavoprotein</keyword>
<dbReference type="GO" id="GO:0016491">
    <property type="term" value="F:oxidoreductase activity"/>
    <property type="evidence" value="ECO:0007669"/>
    <property type="project" value="UniProtKB-KW"/>
</dbReference>
<dbReference type="FunFam" id="1.10.45.10:FF:000001">
    <property type="entry name" value="D-lactate dehydrogenase mitochondrial"/>
    <property type="match status" value="1"/>
</dbReference>
<protein>
    <submittedName>
        <fullName evidence="7">FAD/FMN-dependent dehydrogenase</fullName>
    </submittedName>
</protein>
<dbReference type="InterPro" id="IPR036318">
    <property type="entry name" value="FAD-bd_PCMH-like_sf"/>
</dbReference>
<comment type="similarity">
    <text evidence="2">Belongs to the FAD-binding oxidoreductase/transferase type 4 family.</text>
</comment>
<dbReference type="eggNOG" id="COG0277">
    <property type="taxonomic scope" value="Bacteria"/>
</dbReference>
<proteinExistence type="inferred from homology"/>
<evidence type="ECO:0000256" key="4">
    <source>
        <dbReference type="ARBA" id="ARBA00022827"/>
    </source>
</evidence>
<dbReference type="RefSeq" id="WP_014810066.1">
    <property type="nucleotide sequence ID" value="NC_018025.1"/>
</dbReference>